<dbReference type="AlphaFoldDB" id="A0A845L370"/>
<dbReference type="RefSeq" id="WP_161258676.1">
    <property type="nucleotide sequence ID" value="NZ_WXEY01000010.1"/>
</dbReference>
<dbReference type="InterPro" id="IPR007227">
    <property type="entry name" value="Cell_shape_determining_MreD"/>
</dbReference>
<evidence type="ECO:0000256" key="8">
    <source>
        <dbReference type="SAM" id="Phobius"/>
    </source>
</evidence>
<evidence type="ECO:0000256" key="2">
    <source>
        <dbReference type="ARBA" id="ARBA00007776"/>
    </source>
</evidence>
<comment type="caution">
    <text evidence="9">The sequence shown here is derived from an EMBL/GenBank/DDBJ whole genome shotgun (WGS) entry which is preliminary data.</text>
</comment>
<dbReference type="InterPro" id="IPR017225">
    <property type="entry name" value="Cell_shape_determin_MreD_prd"/>
</dbReference>
<evidence type="ECO:0000256" key="3">
    <source>
        <dbReference type="ARBA" id="ARBA00022475"/>
    </source>
</evidence>
<keyword evidence="3" id="KW-1003">Cell membrane</keyword>
<dbReference type="Pfam" id="PF04093">
    <property type="entry name" value="MreD"/>
    <property type="match status" value="1"/>
</dbReference>
<keyword evidence="6 8" id="KW-1133">Transmembrane helix</keyword>
<feature type="transmembrane region" description="Helical" evidence="8">
    <location>
        <begin position="122"/>
        <end position="148"/>
    </location>
</feature>
<evidence type="ECO:0000256" key="6">
    <source>
        <dbReference type="ARBA" id="ARBA00022989"/>
    </source>
</evidence>
<proteinExistence type="inferred from homology"/>
<name>A0A845L370_9FIRM</name>
<gene>
    <name evidence="9" type="primary">mreD</name>
    <name evidence="9" type="ORF">GTO91_10545</name>
</gene>
<comment type="similarity">
    <text evidence="2">Belongs to the MreD family.</text>
</comment>
<organism evidence="9 10">
    <name type="scientific">Heliomicrobium undosum</name>
    <dbReference type="NCBI Taxonomy" id="121734"/>
    <lineage>
        <taxon>Bacteria</taxon>
        <taxon>Bacillati</taxon>
        <taxon>Bacillota</taxon>
        <taxon>Clostridia</taxon>
        <taxon>Eubacteriales</taxon>
        <taxon>Heliobacteriaceae</taxon>
        <taxon>Heliomicrobium</taxon>
    </lineage>
</organism>
<evidence type="ECO:0000313" key="9">
    <source>
        <dbReference type="EMBL" id="MZP30146.1"/>
    </source>
</evidence>
<evidence type="ECO:0000313" key="10">
    <source>
        <dbReference type="Proteomes" id="UP000463470"/>
    </source>
</evidence>
<dbReference type="GO" id="GO:0008360">
    <property type="term" value="P:regulation of cell shape"/>
    <property type="evidence" value="ECO:0007669"/>
    <property type="project" value="UniProtKB-KW"/>
</dbReference>
<dbReference type="PIRSF" id="PIRSF037497">
    <property type="entry name" value="MreD_Clostridium/Treponema_prd"/>
    <property type="match status" value="1"/>
</dbReference>
<sequence>MRHLNLVLLLLASTTLQTTLMANLAIAGVTPHLVLLLVVFTAILKGGRFGSLFGAGAGLFLDMLTGRYIGLNALALAATAGLCGFIEGRLYKDNLLVPIGCVLASTLAYHTFAFLLGSFAGLPFAVGGFFMTLLTQALYNTAAVPLLYGPFYRAARKGWLPKEEVGS</sequence>
<feature type="transmembrane region" description="Helical" evidence="8">
    <location>
        <begin position="68"/>
        <end position="88"/>
    </location>
</feature>
<dbReference type="NCBIfam" id="TIGR03426">
    <property type="entry name" value="shape_MreD"/>
    <property type="match status" value="1"/>
</dbReference>
<dbReference type="Proteomes" id="UP000463470">
    <property type="component" value="Unassembled WGS sequence"/>
</dbReference>
<evidence type="ECO:0000256" key="4">
    <source>
        <dbReference type="ARBA" id="ARBA00022692"/>
    </source>
</evidence>
<keyword evidence="10" id="KW-1185">Reference proteome</keyword>
<dbReference type="EMBL" id="WXEY01000010">
    <property type="protein sequence ID" value="MZP30146.1"/>
    <property type="molecule type" value="Genomic_DNA"/>
</dbReference>
<keyword evidence="4 8" id="KW-0812">Transmembrane</keyword>
<keyword evidence="7 8" id="KW-0472">Membrane</keyword>
<dbReference type="GO" id="GO:0005886">
    <property type="term" value="C:plasma membrane"/>
    <property type="evidence" value="ECO:0007669"/>
    <property type="project" value="UniProtKB-SubCell"/>
</dbReference>
<feature type="transmembrane region" description="Helical" evidence="8">
    <location>
        <begin position="95"/>
        <end position="116"/>
    </location>
</feature>
<keyword evidence="5" id="KW-0133">Cell shape</keyword>
<comment type="subcellular location">
    <subcellularLocation>
        <location evidence="1">Cell membrane</location>
        <topology evidence="1">Multi-pass membrane protein</topology>
    </subcellularLocation>
</comment>
<protein>
    <submittedName>
        <fullName evidence="9">Rod shape-determining protein MreD</fullName>
    </submittedName>
</protein>
<accession>A0A845L370</accession>
<reference evidence="9 10" key="1">
    <citation type="submission" date="2020-01" db="EMBL/GenBank/DDBJ databases">
        <title>Whole-genome sequence of Heliobacterium undosum DSM 13378.</title>
        <authorList>
            <person name="Kyndt J.A."/>
            <person name="Meyer T.E."/>
        </authorList>
    </citation>
    <scope>NUCLEOTIDE SEQUENCE [LARGE SCALE GENOMIC DNA]</scope>
    <source>
        <strain evidence="9 10">DSM 13378</strain>
    </source>
</reference>
<dbReference type="OrthoDB" id="9796616at2"/>
<evidence type="ECO:0000256" key="1">
    <source>
        <dbReference type="ARBA" id="ARBA00004651"/>
    </source>
</evidence>
<evidence type="ECO:0000256" key="7">
    <source>
        <dbReference type="ARBA" id="ARBA00023136"/>
    </source>
</evidence>
<evidence type="ECO:0000256" key="5">
    <source>
        <dbReference type="ARBA" id="ARBA00022960"/>
    </source>
</evidence>